<name>A0AAV7U6C5_PLEWA</name>
<gene>
    <name evidence="2" type="ORF">NDU88_001249</name>
</gene>
<dbReference type="EMBL" id="JANPWB010000005">
    <property type="protein sequence ID" value="KAJ1184443.1"/>
    <property type="molecule type" value="Genomic_DNA"/>
</dbReference>
<protein>
    <submittedName>
        <fullName evidence="2">Uncharacterized protein</fullName>
    </submittedName>
</protein>
<evidence type="ECO:0000313" key="2">
    <source>
        <dbReference type="EMBL" id="KAJ1184443.1"/>
    </source>
</evidence>
<sequence length="84" mass="8765">MRSLGAASISHLGNSPGARGPCTCGGHQLLRIPGARLPGASWDPERGQGAGSACWEVSPRDARISSDTQDPPPRLRTTRRASCS</sequence>
<reference evidence="2" key="1">
    <citation type="journal article" date="2022" name="bioRxiv">
        <title>Sequencing and chromosome-scale assembly of the giantPleurodeles waltlgenome.</title>
        <authorList>
            <person name="Brown T."/>
            <person name="Elewa A."/>
            <person name="Iarovenko S."/>
            <person name="Subramanian E."/>
            <person name="Araus A.J."/>
            <person name="Petzold A."/>
            <person name="Susuki M."/>
            <person name="Suzuki K.-i.T."/>
            <person name="Hayashi T."/>
            <person name="Toyoda A."/>
            <person name="Oliveira C."/>
            <person name="Osipova E."/>
            <person name="Leigh N.D."/>
            <person name="Simon A."/>
            <person name="Yun M.H."/>
        </authorList>
    </citation>
    <scope>NUCLEOTIDE SEQUENCE</scope>
    <source>
        <strain evidence="2">20211129_DDA</strain>
        <tissue evidence="2">Liver</tissue>
    </source>
</reference>
<dbReference type="Proteomes" id="UP001066276">
    <property type="component" value="Chromosome 3_1"/>
</dbReference>
<dbReference type="AlphaFoldDB" id="A0AAV7U6C5"/>
<proteinExistence type="predicted"/>
<comment type="caution">
    <text evidence="2">The sequence shown here is derived from an EMBL/GenBank/DDBJ whole genome shotgun (WGS) entry which is preliminary data.</text>
</comment>
<accession>A0AAV7U6C5</accession>
<keyword evidence="3" id="KW-1185">Reference proteome</keyword>
<organism evidence="2 3">
    <name type="scientific">Pleurodeles waltl</name>
    <name type="common">Iberian ribbed newt</name>
    <dbReference type="NCBI Taxonomy" id="8319"/>
    <lineage>
        <taxon>Eukaryota</taxon>
        <taxon>Metazoa</taxon>
        <taxon>Chordata</taxon>
        <taxon>Craniata</taxon>
        <taxon>Vertebrata</taxon>
        <taxon>Euteleostomi</taxon>
        <taxon>Amphibia</taxon>
        <taxon>Batrachia</taxon>
        <taxon>Caudata</taxon>
        <taxon>Salamandroidea</taxon>
        <taxon>Salamandridae</taxon>
        <taxon>Pleurodelinae</taxon>
        <taxon>Pleurodeles</taxon>
    </lineage>
</organism>
<evidence type="ECO:0000256" key="1">
    <source>
        <dbReference type="SAM" id="MobiDB-lite"/>
    </source>
</evidence>
<evidence type="ECO:0000313" key="3">
    <source>
        <dbReference type="Proteomes" id="UP001066276"/>
    </source>
</evidence>
<feature type="region of interest" description="Disordered" evidence="1">
    <location>
        <begin position="1"/>
        <end position="84"/>
    </location>
</feature>